<organism evidence="1 2">
    <name type="scientific">Neophaeococcomyces mojaviensis</name>
    <dbReference type="NCBI Taxonomy" id="3383035"/>
    <lineage>
        <taxon>Eukaryota</taxon>
        <taxon>Fungi</taxon>
        <taxon>Dikarya</taxon>
        <taxon>Ascomycota</taxon>
        <taxon>Pezizomycotina</taxon>
        <taxon>Eurotiomycetes</taxon>
        <taxon>Chaetothyriomycetidae</taxon>
        <taxon>Chaetothyriales</taxon>
        <taxon>Chaetothyriales incertae sedis</taxon>
        <taxon>Neophaeococcomyces</taxon>
    </lineage>
</organism>
<evidence type="ECO:0000313" key="1">
    <source>
        <dbReference type="EMBL" id="KAJ9655045.1"/>
    </source>
</evidence>
<dbReference type="Proteomes" id="UP001172386">
    <property type="component" value="Unassembled WGS sequence"/>
</dbReference>
<gene>
    <name evidence="1" type="ORF">H2198_005985</name>
</gene>
<protein>
    <submittedName>
        <fullName evidence="1">Uncharacterized protein</fullName>
    </submittedName>
</protein>
<sequence length="255" mass="27205">MAASQSKPKFILVTGGNRGIGFAIVKSLAQCADLDQASTTILMGCRNLTLADSAVAGLNALGGHTVRPILLDVASDDSIRNATSHVEQTYGHLDVLVNNAGYASMALAPDFSDLRSSFQDVYNVNVSSAALVTRLFLPLLRKSIAGKVIQVSSARGSLTKISNNELPPTAALSYSVSKAALNALTLLLAQEPENSRIEFQMAGPGHCKTRFNNFRGLRDPEEGANVVVELVIGERRPTAHYETVGTSRELVVIPW</sequence>
<comment type="caution">
    <text evidence="1">The sequence shown here is derived from an EMBL/GenBank/DDBJ whole genome shotgun (WGS) entry which is preliminary data.</text>
</comment>
<reference evidence="1" key="1">
    <citation type="submission" date="2022-10" db="EMBL/GenBank/DDBJ databases">
        <title>Culturing micro-colonial fungi from biological soil crusts in the Mojave desert and describing Neophaeococcomyces mojavensis, and introducing the new genera and species Taxawa tesnikishii.</title>
        <authorList>
            <person name="Kurbessoian T."/>
            <person name="Stajich J.E."/>
        </authorList>
    </citation>
    <scope>NUCLEOTIDE SEQUENCE</scope>
    <source>
        <strain evidence="1">JES_112</strain>
    </source>
</reference>
<keyword evidence="2" id="KW-1185">Reference proteome</keyword>
<accession>A0ACC3A417</accession>
<proteinExistence type="predicted"/>
<evidence type="ECO:0000313" key="2">
    <source>
        <dbReference type="Proteomes" id="UP001172386"/>
    </source>
</evidence>
<name>A0ACC3A417_9EURO</name>
<dbReference type="EMBL" id="JAPDRQ010000105">
    <property type="protein sequence ID" value="KAJ9655045.1"/>
    <property type="molecule type" value="Genomic_DNA"/>
</dbReference>